<proteinExistence type="predicted"/>
<dbReference type="AlphaFoldDB" id="A0A1M6FN04"/>
<reference evidence="1 2" key="1">
    <citation type="submission" date="2016-11" db="EMBL/GenBank/DDBJ databases">
        <authorList>
            <person name="Jaros S."/>
            <person name="Januszkiewicz K."/>
            <person name="Wedrychowicz H."/>
        </authorList>
    </citation>
    <scope>NUCLEOTIDE SEQUENCE [LARGE SCALE GENOMIC DNA]</scope>
    <source>
        <strain evidence="1 2">CGMCC 4.5723</strain>
    </source>
</reference>
<dbReference type="RefSeq" id="WP_073376693.1">
    <property type="nucleotide sequence ID" value="NZ_FQZK01000003.1"/>
</dbReference>
<gene>
    <name evidence="1" type="ORF">SAMN05421803_10391</name>
</gene>
<name>A0A1M6FN04_9ACTN</name>
<dbReference type="InterPro" id="IPR045647">
    <property type="entry name" value="DUF6401"/>
</dbReference>
<dbReference type="Pfam" id="PF19939">
    <property type="entry name" value="DUF6401"/>
    <property type="match status" value="1"/>
</dbReference>
<sequence>MPRGTSVRHPLAGLTRDFHRIGPLDGPLAPWMCAELDQHAAQVCDGIAASGGETTARTLGTYLHGFLDGCLERGWDSEAVEYDWETLRILAICRLAKERGFVR</sequence>
<dbReference type="EMBL" id="FQZK01000003">
    <property type="protein sequence ID" value="SHI99045.1"/>
    <property type="molecule type" value="Genomic_DNA"/>
</dbReference>
<evidence type="ECO:0000313" key="1">
    <source>
        <dbReference type="EMBL" id="SHI99045.1"/>
    </source>
</evidence>
<protein>
    <submittedName>
        <fullName evidence="1">Uncharacterized protein</fullName>
    </submittedName>
</protein>
<organism evidence="1 2">
    <name type="scientific">Nocardiopsis flavescens</name>
    <dbReference type="NCBI Taxonomy" id="758803"/>
    <lineage>
        <taxon>Bacteria</taxon>
        <taxon>Bacillati</taxon>
        <taxon>Actinomycetota</taxon>
        <taxon>Actinomycetes</taxon>
        <taxon>Streptosporangiales</taxon>
        <taxon>Nocardiopsidaceae</taxon>
        <taxon>Nocardiopsis</taxon>
    </lineage>
</organism>
<evidence type="ECO:0000313" key="2">
    <source>
        <dbReference type="Proteomes" id="UP000184452"/>
    </source>
</evidence>
<keyword evidence="2" id="KW-1185">Reference proteome</keyword>
<dbReference type="Proteomes" id="UP000184452">
    <property type="component" value="Unassembled WGS sequence"/>
</dbReference>
<dbReference type="STRING" id="758803.SAMN05421803_10391"/>
<dbReference type="OrthoDB" id="3853819at2"/>
<accession>A0A1M6FN04</accession>